<organism evidence="2 3">
    <name type="scientific">Colwellia demingiae</name>
    <dbReference type="NCBI Taxonomy" id="89401"/>
    <lineage>
        <taxon>Bacteria</taxon>
        <taxon>Pseudomonadati</taxon>
        <taxon>Pseudomonadota</taxon>
        <taxon>Gammaproteobacteria</taxon>
        <taxon>Alteromonadales</taxon>
        <taxon>Colwelliaceae</taxon>
        <taxon>Colwellia</taxon>
    </lineage>
</organism>
<feature type="signal peptide" evidence="1">
    <location>
        <begin position="1"/>
        <end position="22"/>
    </location>
</feature>
<sequence length="145" mass="16673">MKFIINLTVVFVLLGISNQSYAKTSQVNDISFLQENFDLTLFEKNTESELEQLINQVNSGNSNVSSEADIKSFIDLGFSEDLKNSNYFCSTKGCVLFLELNPESNKASKYRADNYISNIDTNYWYDFKSKDVFESNNNYYLVLLK</sequence>
<keyword evidence="1" id="KW-0732">Signal</keyword>
<dbReference type="RefSeq" id="WP_146790994.1">
    <property type="nucleotide sequence ID" value="NZ_VOLT01000013.1"/>
</dbReference>
<dbReference type="Proteomes" id="UP000321822">
    <property type="component" value="Unassembled WGS sequence"/>
</dbReference>
<proteinExistence type="predicted"/>
<dbReference type="AlphaFoldDB" id="A0A5C6Q6D6"/>
<evidence type="ECO:0000256" key="1">
    <source>
        <dbReference type="SAM" id="SignalP"/>
    </source>
</evidence>
<dbReference type="EMBL" id="VOLT01000013">
    <property type="protein sequence ID" value="TWX64505.1"/>
    <property type="molecule type" value="Genomic_DNA"/>
</dbReference>
<protein>
    <submittedName>
        <fullName evidence="2">Uncharacterized protein</fullName>
    </submittedName>
</protein>
<reference evidence="2 3" key="1">
    <citation type="submission" date="2019-07" db="EMBL/GenBank/DDBJ databases">
        <title>Genomes of sea-ice associated Colwellia species.</title>
        <authorList>
            <person name="Bowman J.P."/>
        </authorList>
    </citation>
    <scope>NUCLEOTIDE SEQUENCE [LARGE SCALE GENOMIC DNA]</scope>
    <source>
        <strain evidence="2 3">ACAM 459</strain>
    </source>
</reference>
<gene>
    <name evidence="2" type="ORF">ESZ36_19530</name>
</gene>
<accession>A0A5C6Q6D6</accession>
<evidence type="ECO:0000313" key="3">
    <source>
        <dbReference type="Proteomes" id="UP000321822"/>
    </source>
</evidence>
<name>A0A5C6Q6D6_9GAMM</name>
<evidence type="ECO:0000313" key="2">
    <source>
        <dbReference type="EMBL" id="TWX64505.1"/>
    </source>
</evidence>
<comment type="caution">
    <text evidence="2">The sequence shown here is derived from an EMBL/GenBank/DDBJ whole genome shotgun (WGS) entry which is preliminary data.</text>
</comment>
<feature type="chain" id="PRO_5022933517" evidence="1">
    <location>
        <begin position="23"/>
        <end position="145"/>
    </location>
</feature>
<keyword evidence="3" id="KW-1185">Reference proteome</keyword>